<evidence type="ECO:0000313" key="1">
    <source>
        <dbReference type="EMBL" id="SUZ79820.1"/>
    </source>
</evidence>
<dbReference type="SUPFAM" id="SSF56784">
    <property type="entry name" value="HAD-like"/>
    <property type="match status" value="1"/>
</dbReference>
<evidence type="ECO:0008006" key="2">
    <source>
        <dbReference type="Google" id="ProtNLM"/>
    </source>
</evidence>
<dbReference type="Pfam" id="PF13419">
    <property type="entry name" value="HAD_2"/>
    <property type="match status" value="1"/>
</dbReference>
<dbReference type="InterPro" id="IPR036412">
    <property type="entry name" value="HAD-like_sf"/>
</dbReference>
<reference evidence="1" key="1">
    <citation type="submission" date="2018-05" db="EMBL/GenBank/DDBJ databases">
        <authorList>
            <person name="Lanie J.A."/>
            <person name="Ng W.-L."/>
            <person name="Kazmierczak K.M."/>
            <person name="Andrzejewski T.M."/>
            <person name="Davidsen T.M."/>
            <person name="Wayne K.J."/>
            <person name="Tettelin H."/>
            <person name="Glass J.I."/>
            <person name="Rusch D."/>
            <person name="Podicherti R."/>
            <person name="Tsui H.-C.T."/>
            <person name="Winkler M.E."/>
        </authorList>
    </citation>
    <scope>NUCLEOTIDE SEQUENCE</scope>
</reference>
<protein>
    <recommendedName>
        <fullName evidence="2">Phosphoglycolate phosphatase</fullName>
    </recommendedName>
</protein>
<dbReference type="EMBL" id="UINC01001402">
    <property type="protein sequence ID" value="SUZ79820.1"/>
    <property type="molecule type" value="Genomic_DNA"/>
</dbReference>
<gene>
    <name evidence="1" type="ORF">METZ01_LOCUS32674</name>
</gene>
<dbReference type="AlphaFoldDB" id="A0A381QLA8"/>
<proteinExistence type="predicted"/>
<organism evidence="1">
    <name type="scientific">marine metagenome</name>
    <dbReference type="NCBI Taxonomy" id="408172"/>
    <lineage>
        <taxon>unclassified sequences</taxon>
        <taxon>metagenomes</taxon>
        <taxon>ecological metagenomes</taxon>
    </lineage>
</organism>
<accession>A0A381QLA8</accession>
<dbReference type="InterPro" id="IPR041492">
    <property type="entry name" value="HAD_2"/>
</dbReference>
<sequence>MGYNDVAGYTDRSIVRNALLKMNQTITAALLDRIFQYYFSLMKSEFMVSKDPFVYQDCVDFLDKVQNAGHAVCLLTGNMKAVARIKLEKFDLWRRFDFGVFAEDTEDKLAMPRLAKKRAWEVWKETFTESHMVVVGDTVQDAEAGIGNGCKTVIVCRKREKWDDINKMDPEWLGHCMDTIDLADLV</sequence>
<name>A0A381QLA8_9ZZZZ</name>
<dbReference type="InterPro" id="IPR023214">
    <property type="entry name" value="HAD_sf"/>
</dbReference>
<dbReference type="Gene3D" id="1.10.150.240">
    <property type="entry name" value="Putative phosphatase, domain 2"/>
    <property type="match status" value="1"/>
</dbReference>
<dbReference type="InterPro" id="IPR023198">
    <property type="entry name" value="PGP-like_dom2"/>
</dbReference>
<dbReference type="Gene3D" id="3.40.50.1000">
    <property type="entry name" value="HAD superfamily/HAD-like"/>
    <property type="match status" value="1"/>
</dbReference>